<keyword evidence="2" id="KW-1185">Reference proteome</keyword>
<sequence length="335" mass="38301">MKSQVLLPVACGVAMLFSACSTEIRVHREELSRQVQWSQAVAPYAMLSLLAYEGPGNGNIASMKGGRVSTKLSELPDDRSGFVTESRVRLAKDGWRRIYAFDEEEEGTRAAEELYFEVWEKRVGGEIKEIVFAFEGTDSFADMRTNMRWFRLWRARGDRGDQYDAVNKVGLELHRKLWAQTGGKARFTATGHSLGGGLAQHFYYSALPHMDRAVVFDTTPVTGYQDLSKEQRGKFLREVYRDEFPTYRVLRVHEDGELLEYLRDFTQKFFPQDSVIRAVEFKSHTRGGALIKHGMARLVSKIFETELAAKEEIEEENQSGGPAKSKRFRFFLVPR</sequence>
<name>A0A5R8KCF5_9BACT</name>
<reference evidence="1 2" key="1">
    <citation type="submission" date="2019-05" db="EMBL/GenBank/DDBJ databases">
        <title>Verrucobacter flavum gen. nov., sp. nov. a new member of the family Verrucomicrobiaceae.</title>
        <authorList>
            <person name="Szuroczki S."/>
            <person name="Abbaszade G."/>
            <person name="Szabo A."/>
            <person name="Felfoldi T."/>
            <person name="Schumann P."/>
            <person name="Boka K."/>
            <person name="Keki Z."/>
            <person name="Toumi M."/>
            <person name="Toth E."/>
        </authorList>
    </citation>
    <scope>NUCLEOTIDE SEQUENCE [LARGE SCALE GENOMIC DNA]</scope>
    <source>
        <strain evidence="1 2">MG-N-17</strain>
    </source>
</reference>
<organism evidence="1 2">
    <name type="scientific">Phragmitibacter flavus</name>
    <dbReference type="NCBI Taxonomy" id="2576071"/>
    <lineage>
        <taxon>Bacteria</taxon>
        <taxon>Pseudomonadati</taxon>
        <taxon>Verrucomicrobiota</taxon>
        <taxon>Verrucomicrobiia</taxon>
        <taxon>Verrucomicrobiales</taxon>
        <taxon>Verrucomicrobiaceae</taxon>
        <taxon>Phragmitibacter</taxon>
    </lineage>
</organism>
<gene>
    <name evidence="1" type="ORF">FEM03_14375</name>
</gene>
<dbReference type="Proteomes" id="UP000306196">
    <property type="component" value="Unassembled WGS sequence"/>
</dbReference>
<proteinExistence type="predicted"/>
<dbReference type="Gene3D" id="3.40.50.1820">
    <property type="entry name" value="alpha/beta hydrolase"/>
    <property type="match status" value="1"/>
</dbReference>
<dbReference type="PROSITE" id="PS51257">
    <property type="entry name" value="PROKAR_LIPOPROTEIN"/>
    <property type="match status" value="1"/>
</dbReference>
<accession>A0A5R8KCF5</accession>
<protein>
    <recommendedName>
        <fullName evidence="3">DUF2974 domain-containing protein</fullName>
    </recommendedName>
</protein>
<dbReference type="EMBL" id="VAUV01000010">
    <property type="protein sequence ID" value="TLD69917.1"/>
    <property type="molecule type" value="Genomic_DNA"/>
</dbReference>
<dbReference type="Pfam" id="PF26363">
    <property type="entry name" value="Phospholipase-like"/>
    <property type="match status" value="1"/>
</dbReference>
<dbReference type="SUPFAM" id="SSF53474">
    <property type="entry name" value="alpha/beta-Hydrolases"/>
    <property type="match status" value="1"/>
</dbReference>
<dbReference type="AlphaFoldDB" id="A0A5R8KCF5"/>
<comment type="caution">
    <text evidence="1">The sequence shown here is derived from an EMBL/GenBank/DDBJ whole genome shotgun (WGS) entry which is preliminary data.</text>
</comment>
<evidence type="ECO:0008006" key="3">
    <source>
        <dbReference type="Google" id="ProtNLM"/>
    </source>
</evidence>
<dbReference type="InterPro" id="IPR029058">
    <property type="entry name" value="AB_hydrolase_fold"/>
</dbReference>
<evidence type="ECO:0000313" key="1">
    <source>
        <dbReference type="EMBL" id="TLD69917.1"/>
    </source>
</evidence>
<evidence type="ECO:0000313" key="2">
    <source>
        <dbReference type="Proteomes" id="UP000306196"/>
    </source>
</evidence>